<dbReference type="Proteomes" id="UP001177670">
    <property type="component" value="Unassembled WGS sequence"/>
</dbReference>
<protein>
    <submittedName>
        <fullName evidence="1">Uncharacterized protein</fullName>
    </submittedName>
</protein>
<evidence type="ECO:0000313" key="1">
    <source>
        <dbReference type="EMBL" id="KAK1128102.1"/>
    </source>
</evidence>
<name>A0AA40FZ96_9HYME</name>
<reference evidence="1" key="1">
    <citation type="submission" date="2021-10" db="EMBL/GenBank/DDBJ databases">
        <title>Melipona bicolor Genome sequencing and assembly.</title>
        <authorList>
            <person name="Araujo N.S."/>
            <person name="Arias M.C."/>
        </authorList>
    </citation>
    <scope>NUCLEOTIDE SEQUENCE</scope>
    <source>
        <strain evidence="1">USP_2M_L1-L4_2017</strain>
        <tissue evidence="1">Whole body</tissue>
    </source>
</reference>
<evidence type="ECO:0000313" key="2">
    <source>
        <dbReference type="Proteomes" id="UP001177670"/>
    </source>
</evidence>
<gene>
    <name evidence="1" type="ORF">K0M31_003587</name>
</gene>
<keyword evidence="2" id="KW-1185">Reference proteome</keyword>
<organism evidence="1 2">
    <name type="scientific">Melipona bicolor</name>
    <dbReference type="NCBI Taxonomy" id="60889"/>
    <lineage>
        <taxon>Eukaryota</taxon>
        <taxon>Metazoa</taxon>
        <taxon>Ecdysozoa</taxon>
        <taxon>Arthropoda</taxon>
        <taxon>Hexapoda</taxon>
        <taxon>Insecta</taxon>
        <taxon>Pterygota</taxon>
        <taxon>Neoptera</taxon>
        <taxon>Endopterygota</taxon>
        <taxon>Hymenoptera</taxon>
        <taxon>Apocrita</taxon>
        <taxon>Aculeata</taxon>
        <taxon>Apoidea</taxon>
        <taxon>Anthophila</taxon>
        <taxon>Apidae</taxon>
        <taxon>Melipona</taxon>
    </lineage>
</organism>
<dbReference type="EMBL" id="JAHYIQ010000011">
    <property type="protein sequence ID" value="KAK1128102.1"/>
    <property type="molecule type" value="Genomic_DNA"/>
</dbReference>
<sequence length="61" mass="6851">MAGRVCVRQGLSGKGLKNRSIVPKGYGWWEGERVSSGERAVRNSTVLMPELRNRMFNSVLE</sequence>
<dbReference type="AlphaFoldDB" id="A0AA40FZ96"/>
<proteinExistence type="predicted"/>
<comment type="caution">
    <text evidence="1">The sequence shown here is derived from an EMBL/GenBank/DDBJ whole genome shotgun (WGS) entry which is preliminary data.</text>
</comment>
<accession>A0AA40FZ96</accession>